<gene>
    <name evidence="3" type="ORF">PR001_g14783</name>
    <name evidence="2" type="ORF">PR002_g15204</name>
    <name evidence="4" type="ORF">PR003_g14915</name>
</gene>
<evidence type="ECO:0000256" key="1">
    <source>
        <dbReference type="SAM" id="MobiDB-lite"/>
    </source>
</evidence>
<dbReference type="InterPro" id="IPR011011">
    <property type="entry name" value="Znf_FYVE_PHD"/>
</dbReference>
<dbReference type="AlphaFoldDB" id="A0A6A3LJE6"/>
<evidence type="ECO:0000313" key="6">
    <source>
        <dbReference type="Proteomes" id="UP000434957"/>
    </source>
</evidence>
<dbReference type="Proteomes" id="UP000434957">
    <property type="component" value="Unassembled WGS sequence"/>
</dbReference>
<dbReference type="Gene3D" id="3.30.40.10">
    <property type="entry name" value="Zinc/RING finger domain, C3HC4 (zinc finger)"/>
    <property type="match status" value="1"/>
</dbReference>
<evidence type="ECO:0000313" key="3">
    <source>
        <dbReference type="EMBL" id="KAE9015913.1"/>
    </source>
</evidence>
<sequence length="606" mass="67075">MASRFPMNVPPFPPLAMADSERDRLEYLAHRLVHKAIDDYDVHRQAGGNVDARSWKLVRKCDHLAMYKRTEPSGLYQAAHARQPATPIRSRAESASVVGNSITQGRPRQKMPVLLQVGSIQGSLNEVMYGTVAVDGPTMMLKTAYTEGKLLDAETLCQLRGPSRAQPFRFLGVKWVVKGTPHAALAPIVRPRDLVFIDATGILTREDSNERVGYHLMHSVSVPGYGPLDDRKIIRAQISCCILYIETPESPGGVDVFMKARFDPNGNVSESVATQSIALTLMYSAKASVCAQNKKLSWLIRSSSDSSARKRPTRSMSMARQRSCPICAKNFNMFSGTAECEICSTVTCHACSVKKKLGFAKTGSKRVILHPVTFCTSCLTHARRLDDFDAARQEVMAGFGVDETSSATSRSRGESIPSVHNCRRRDIQKTKTAPSITKDEPPEVTRHHSEGVMEENNTPPRARQRVNTWIGDVGTSQATHRWDELERQVAASGLVEPSEELEEFGEITIHESSLVKVADGRDQRSVSFAEPYPGSPKCETTQEDFMARIITMRKAAEDAYLTTRKTAQAQFEQITEVPSVSATTRTPRGPVTRAERRAARARLTLQ</sequence>
<feature type="region of interest" description="Disordered" evidence="1">
    <location>
        <begin position="427"/>
        <end position="461"/>
    </location>
</feature>
<dbReference type="InterPro" id="IPR023393">
    <property type="entry name" value="START-like_dom_sf"/>
</dbReference>
<dbReference type="PANTHER" id="PTHR13510:SF44">
    <property type="entry name" value="RABENOSYN-5"/>
    <property type="match status" value="1"/>
</dbReference>
<evidence type="ECO:0000313" key="7">
    <source>
        <dbReference type="Proteomes" id="UP000435112"/>
    </source>
</evidence>
<dbReference type="EMBL" id="QXFT01001007">
    <property type="protein sequence ID" value="KAE9331638.1"/>
    <property type="molecule type" value="Genomic_DNA"/>
</dbReference>
<evidence type="ECO:0000313" key="5">
    <source>
        <dbReference type="Proteomes" id="UP000429607"/>
    </source>
</evidence>
<dbReference type="Proteomes" id="UP000429607">
    <property type="component" value="Unassembled WGS sequence"/>
</dbReference>
<evidence type="ECO:0000313" key="2">
    <source>
        <dbReference type="EMBL" id="KAE9011033.1"/>
    </source>
</evidence>
<organism evidence="3 5">
    <name type="scientific">Phytophthora rubi</name>
    <dbReference type="NCBI Taxonomy" id="129364"/>
    <lineage>
        <taxon>Eukaryota</taxon>
        <taxon>Sar</taxon>
        <taxon>Stramenopiles</taxon>
        <taxon>Oomycota</taxon>
        <taxon>Peronosporomycetes</taxon>
        <taxon>Peronosporales</taxon>
        <taxon>Peronosporaceae</taxon>
        <taxon>Phytophthora</taxon>
    </lineage>
</organism>
<dbReference type="SUPFAM" id="SSF57903">
    <property type="entry name" value="FYVE/PHD zinc finger"/>
    <property type="match status" value="1"/>
</dbReference>
<reference evidence="5 7" key="1">
    <citation type="submission" date="2018-09" db="EMBL/GenBank/DDBJ databases">
        <title>Genomic investigation of the strawberry pathogen Phytophthora fragariae indicates pathogenicity is determined by transcriptional variation in three key races.</title>
        <authorList>
            <person name="Adams T.M."/>
            <person name="Armitage A.D."/>
            <person name="Sobczyk M.K."/>
            <person name="Bates H.J."/>
            <person name="Dunwell J.M."/>
            <person name="Nellist C.F."/>
            <person name="Harrison R.J."/>
        </authorList>
    </citation>
    <scope>NUCLEOTIDE SEQUENCE [LARGE SCALE GENOMIC DNA]</scope>
    <source>
        <strain evidence="3 5">SCRP249</strain>
        <strain evidence="2 7">SCRP324</strain>
        <strain evidence="4 6">SCRP333</strain>
    </source>
</reference>
<dbReference type="EMBL" id="QXFV01001078">
    <property type="protein sequence ID" value="KAE9015913.1"/>
    <property type="molecule type" value="Genomic_DNA"/>
</dbReference>
<dbReference type="OrthoDB" id="94615at2759"/>
<dbReference type="InterPro" id="IPR013083">
    <property type="entry name" value="Znf_RING/FYVE/PHD"/>
</dbReference>
<evidence type="ECO:0000313" key="4">
    <source>
        <dbReference type="EMBL" id="KAE9331638.1"/>
    </source>
</evidence>
<name>A0A6A3LJE6_9STRA</name>
<protein>
    <recommendedName>
        <fullName evidence="8">FYVE-type domain-containing protein</fullName>
    </recommendedName>
</protein>
<feature type="compositionally biased region" description="Basic and acidic residues" evidence="1">
    <location>
        <begin position="437"/>
        <end position="451"/>
    </location>
</feature>
<dbReference type="PANTHER" id="PTHR13510">
    <property type="entry name" value="FYVE-FINGER-CONTAINING RAB5 EFFECTOR PROTEIN RABENOSYN-5-RELATED"/>
    <property type="match status" value="1"/>
</dbReference>
<dbReference type="Proteomes" id="UP000435112">
    <property type="component" value="Unassembled WGS sequence"/>
</dbReference>
<accession>A0A6A3LJE6</accession>
<dbReference type="CDD" id="cd00065">
    <property type="entry name" value="FYVE_like_SF"/>
    <property type="match status" value="1"/>
</dbReference>
<proteinExistence type="predicted"/>
<dbReference type="InterPro" id="IPR052727">
    <property type="entry name" value="Rab4/Rab5_effector"/>
</dbReference>
<dbReference type="Gene3D" id="3.30.530.20">
    <property type="match status" value="1"/>
</dbReference>
<evidence type="ECO:0008006" key="8">
    <source>
        <dbReference type="Google" id="ProtNLM"/>
    </source>
</evidence>
<keyword evidence="6" id="KW-1185">Reference proteome</keyword>
<dbReference type="EMBL" id="QXFU01001090">
    <property type="protein sequence ID" value="KAE9011033.1"/>
    <property type="molecule type" value="Genomic_DNA"/>
</dbReference>
<comment type="caution">
    <text evidence="3">The sequence shown here is derived from an EMBL/GenBank/DDBJ whole genome shotgun (WGS) entry which is preliminary data.</text>
</comment>